<keyword evidence="2" id="KW-1185">Reference proteome</keyword>
<protein>
    <submittedName>
        <fullName evidence="1">2166_t:CDS:1</fullName>
    </submittedName>
</protein>
<evidence type="ECO:0000313" key="1">
    <source>
        <dbReference type="EMBL" id="CAI2188131.1"/>
    </source>
</evidence>
<dbReference type="Proteomes" id="UP001153678">
    <property type="component" value="Unassembled WGS sequence"/>
</dbReference>
<feature type="non-terminal residue" evidence="1">
    <location>
        <position position="51"/>
    </location>
</feature>
<dbReference type="EMBL" id="CAMKVN010005011">
    <property type="protein sequence ID" value="CAI2188131.1"/>
    <property type="molecule type" value="Genomic_DNA"/>
</dbReference>
<name>A0A9W4T0J6_9GLOM</name>
<gene>
    <name evidence="1" type="ORF">FWILDA_LOCUS13426</name>
</gene>
<sequence length="51" mass="5783">KLIISITNKKIMPRYLRSDASSLSSEKICEIIDSSDTRESDEGKSILLIFH</sequence>
<proteinExistence type="predicted"/>
<dbReference type="AlphaFoldDB" id="A0A9W4T0J6"/>
<evidence type="ECO:0000313" key="2">
    <source>
        <dbReference type="Proteomes" id="UP001153678"/>
    </source>
</evidence>
<organism evidence="1 2">
    <name type="scientific">Funneliformis geosporum</name>
    <dbReference type="NCBI Taxonomy" id="1117311"/>
    <lineage>
        <taxon>Eukaryota</taxon>
        <taxon>Fungi</taxon>
        <taxon>Fungi incertae sedis</taxon>
        <taxon>Mucoromycota</taxon>
        <taxon>Glomeromycotina</taxon>
        <taxon>Glomeromycetes</taxon>
        <taxon>Glomerales</taxon>
        <taxon>Glomeraceae</taxon>
        <taxon>Funneliformis</taxon>
    </lineage>
</organism>
<reference evidence="1" key="1">
    <citation type="submission" date="2022-08" db="EMBL/GenBank/DDBJ databases">
        <authorList>
            <person name="Kallberg Y."/>
            <person name="Tangrot J."/>
            <person name="Rosling A."/>
        </authorList>
    </citation>
    <scope>NUCLEOTIDE SEQUENCE</scope>
    <source>
        <strain evidence="1">Wild A</strain>
    </source>
</reference>
<comment type="caution">
    <text evidence="1">The sequence shown here is derived from an EMBL/GenBank/DDBJ whole genome shotgun (WGS) entry which is preliminary data.</text>
</comment>
<accession>A0A9W4T0J6</accession>